<dbReference type="EnsemblPlants" id="ORUFI02G12780.1">
    <property type="protein sequence ID" value="ORUFI02G12780.1"/>
    <property type="gene ID" value="ORUFI02G12780"/>
</dbReference>
<name>A0A0E0ND77_ORYRU</name>
<sequence>MPHPLHARLTPPVLYCRRRLNPPLPPPELTSSPAAAGAEVVPFRRRRGALHRCPRRIRGLPQPPPETWSSHPPRPAVAGVDVVPSRRRSRVVPSHHRNRGLPHPPQPQESLIHPTPAPTATLCSPPQPCRAHICRRQQVTVVDAAVFLVVFTVS</sequence>
<dbReference type="Proteomes" id="UP000008022">
    <property type="component" value="Unassembled WGS sequence"/>
</dbReference>
<feature type="compositionally biased region" description="Basic residues" evidence="1">
    <location>
        <begin position="85"/>
        <end position="100"/>
    </location>
</feature>
<protein>
    <submittedName>
        <fullName evidence="2">Uncharacterized protein</fullName>
    </submittedName>
</protein>
<dbReference type="Gramene" id="ORUFI02G12780.1">
    <property type="protein sequence ID" value="ORUFI02G12780.1"/>
    <property type="gene ID" value="ORUFI02G12780"/>
</dbReference>
<dbReference type="HOGENOM" id="CLU_1878873_0_0_1"/>
<accession>A0A0E0ND77</accession>
<organism evidence="2 3">
    <name type="scientific">Oryza rufipogon</name>
    <name type="common">Brownbeard rice</name>
    <name type="synonym">Asian wild rice</name>
    <dbReference type="NCBI Taxonomy" id="4529"/>
    <lineage>
        <taxon>Eukaryota</taxon>
        <taxon>Viridiplantae</taxon>
        <taxon>Streptophyta</taxon>
        <taxon>Embryophyta</taxon>
        <taxon>Tracheophyta</taxon>
        <taxon>Spermatophyta</taxon>
        <taxon>Magnoliopsida</taxon>
        <taxon>Liliopsida</taxon>
        <taxon>Poales</taxon>
        <taxon>Poaceae</taxon>
        <taxon>BOP clade</taxon>
        <taxon>Oryzoideae</taxon>
        <taxon>Oryzeae</taxon>
        <taxon>Oryzinae</taxon>
        <taxon>Oryza</taxon>
    </lineage>
</organism>
<evidence type="ECO:0000313" key="2">
    <source>
        <dbReference type="EnsemblPlants" id="ORUFI02G12780.1"/>
    </source>
</evidence>
<feature type="region of interest" description="Disordered" evidence="1">
    <location>
        <begin position="53"/>
        <end position="108"/>
    </location>
</feature>
<proteinExistence type="predicted"/>
<keyword evidence="3" id="KW-1185">Reference proteome</keyword>
<evidence type="ECO:0000313" key="3">
    <source>
        <dbReference type="Proteomes" id="UP000008022"/>
    </source>
</evidence>
<dbReference type="AlphaFoldDB" id="A0A0E0ND77"/>
<evidence type="ECO:0000256" key="1">
    <source>
        <dbReference type="SAM" id="MobiDB-lite"/>
    </source>
</evidence>
<reference evidence="2" key="2">
    <citation type="submission" date="2015-06" db="UniProtKB">
        <authorList>
            <consortium name="EnsemblPlants"/>
        </authorList>
    </citation>
    <scope>IDENTIFICATION</scope>
</reference>
<reference evidence="3" key="1">
    <citation type="submission" date="2013-06" db="EMBL/GenBank/DDBJ databases">
        <authorList>
            <person name="Zhao Q."/>
        </authorList>
    </citation>
    <scope>NUCLEOTIDE SEQUENCE</scope>
    <source>
        <strain evidence="3">cv. W1943</strain>
    </source>
</reference>
<dbReference type="OMA" id="RAHICRR"/>